<name>A0ABR8LBP1_9ACTN</name>
<feature type="region of interest" description="Disordered" evidence="1">
    <location>
        <begin position="112"/>
        <end position="136"/>
    </location>
</feature>
<sequence length="234" mass="26591">MFLSKLKIDVTSREFRRDFADVHQMHRTVMAAFPQVDDEQPPRQKHGVLWRLDPSQQGYLLYVQSRVEPDWSGLPEHYLTEPHQVRDLQPLFDAITGGRRFAFRLVANPTRAVKRDEKQQSARAEQGKRDQPRRVVHRTPEAQIDWMIRQGERNGFVIPAGRNGRPDVASSPAFRMQGKTNLGHEAQKVAIDHVRYDGHLIVTDPGLFASAVRDGIGRGKAYGCGLLSLAPAQR</sequence>
<comment type="caution">
    <text evidence="2">The sequence shown here is derived from an EMBL/GenBank/DDBJ whole genome shotgun (WGS) entry which is preliminary data.</text>
</comment>
<protein>
    <submittedName>
        <fullName evidence="2">Type I-E CRISPR-associated protein Cas6/Cse3/CasE</fullName>
    </submittedName>
</protein>
<dbReference type="RefSeq" id="WP_191055392.1">
    <property type="nucleotide sequence ID" value="NZ_JACXRZ010000046.1"/>
</dbReference>
<evidence type="ECO:0000313" key="2">
    <source>
        <dbReference type="EMBL" id="MBD3148289.1"/>
    </source>
</evidence>
<evidence type="ECO:0000256" key="1">
    <source>
        <dbReference type="SAM" id="MobiDB-lite"/>
    </source>
</evidence>
<organism evidence="2 3">
    <name type="scientific">Microbispora bryophytorum subsp. camponoti</name>
    <dbReference type="NCBI Taxonomy" id="1677852"/>
    <lineage>
        <taxon>Bacteria</taxon>
        <taxon>Bacillati</taxon>
        <taxon>Actinomycetota</taxon>
        <taxon>Actinomycetes</taxon>
        <taxon>Streptosporangiales</taxon>
        <taxon>Streptosporangiaceae</taxon>
        <taxon>Microbispora</taxon>
    </lineage>
</organism>
<dbReference type="Gene3D" id="3.30.70.1210">
    <property type="entry name" value="Crispr-associated protein, domain 2"/>
    <property type="match status" value="1"/>
</dbReference>
<dbReference type="Gene3D" id="3.30.70.1200">
    <property type="entry name" value="Crispr-associated protein, domain 1"/>
    <property type="match status" value="1"/>
</dbReference>
<dbReference type="NCBIfam" id="TIGR01907">
    <property type="entry name" value="casE_Cse3"/>
    <property type="match status" value="1"/>
</dbReference>
<proteinExistence type="predicted"/>
<dbReference type="SUPFAM" id="SSF117987">
    <property type="entry name" value="CRISPR-associated protein"/>
    <property type="match status" value="2"/>
</dbReference>
<accession>A0ABR8LBP1</accession>
<feature type="compositionally biased region" description="Basic and acidic residues" evidence="1">
    <location>
        <begin position="113"/>
        <end position="133"/>
    </location>
</feature>
<dbReference type="EMBL" id="JACXRZ010000046">
    <property type="protein sequence ID" value="MBD3148289.1"/>
    <property type="molecule type" value="Genomic_DNA"/>
</dbReference>
<dbReference type="Pfam" id="PF08798">
    <property type="entry name" value="CRISPR_assoc"/>
    <property type="match status" value="1"/>
</dbReference>
<dbReference type="Proteomes" id="UP000653231">
    <property type="component" value="Unassembled WGS sequence"/>
</dbReference>
<gene>
    <name evidence="2" type="primary">cas6e</name>
    <name evidence="2" type="ORF">IEQ31_34680</name>
</gene>
<dbReference type="SMART" id="SM01101">
    <property type="entry name" value="CRISPR_assoc"/>
    <property type="match status" value="1"/>
</dbReference>
<dbReference type="CDD" id="cd09727">
    <property type="entry name" value="Cas6_I-E"/>
    <property type="match status" value="1"/>
</dbReference>
<evidence type="ECO:0000313" key="3">
    <source>
        <dbReference type="Proteomes" id="UP000653231"/>
    </source>
</evidence>
<reference evidence="2 3" key="1">
    <citation type="submission" date="2020-09" db="EMBL/GenBank/DDBJ databases">
        <title>Actinomycete isolated from the Camponotus japonicus Mayr.</title>
        <authorList>
            <person name="Gong X."/>
        </authorList>
    </citation>
    <scope>NUCLEOTIDE SEQUENCE [LARGE SCALE GENOMIC DNA]</scope>
    <source>
        <strain evidence="2 3">2C-HV3</strain>
    </source>
</reference>
<keyword evidence="3" id="KW-1185">Reference proteome</keyword>
<dbReference type="InterPro" id="IPR010179">
    <property type="entry name" value="CRISPR-assoc_prot_Cse3"/>
</dbReference>